<feature type="domain" description="STAS" evidence="1">
    <location>
        <begin position="13"/>
        <end position="90"/>
    </location>
</feature>
<dbReference type="PROSITE" id="PS50801">
    <property type="entry name" value="STAS"/>
    <property type="match status" value="1"/>
</dbReference>
<comment type="caution">
    <text evidence="2">The sequence shown here is derived from an EMBL/GenBank/DDBJ whole genome shotgun (WGS) entry which is preliminary data.</text>
</comment>
<sequence>MFWDGGPQEPDFSTEWARLRPGVPVVRARGRLDRHTVHDLHDAVDRCLETTPWAVVIDLTRVTELRAGAVPKLGSLVERVRAGHVGLHVVTNGGAVDSLLGGTTSGDLILIHHSIGAVQRALARQTSC</sequence>
<evidence type="ECO:0000259" key="1">
    <source>
        <dbReference type="PROSITE" id="PS50801"/>
    </source>
</evidence>
<protein>
    <submittedName>
        <fullName evidence="2">Anti-anti-sigma factor</fullName>
    </submittedName>
</protein>
<dbReference type="Gene3D" id="3.30.750.24">
    <property type="entry name" value="STAS domain"/>
    <property type="match status" value="1"/>
</dbReference>
<reference evidence="2 3" key="1">
    <citation type="submission" date="2019-06" db="EMBL/GenBank/DDBJ databases">
        <title>Sequencing the genomes of 1000 actinobacteria strains.</title>
        <authorList>
            <person name="Klenk H.-P."/>
        </authorList>
    </citation>
    <scope>NUCLEOTIDE SEQUENCE [LARGE SCALE GENOMIC DNA]</scope>
    <source>
        <strain evidence="2 3">DSM 45671</strain>
    </source>
</reference>
<dbReference type="Proteomes" id="UP000321261">
    <property type="component" value="Unassembled WGS sequence"/>
</dbReference>
<dbReference type="EMBL" id="VIWU01000001">
    <property type="protein sequence ID" value="TWF81983.1"/>
    <property type="molecule type" value="Genomic_DNA"/>
</dbReference>
<evidence type="ECO:0000313" key="2">
    <source>
        <dbReference type="EMBL" id="TWF81983.1"/>
    </source>
</evidence>
<proteinExistence type="predicted"/>
<keyword evidence="3" id="KW-1185">Reference proteome</keyword>
<dbReference type="SUPFAM" id="SSF52091">
    <property type="entry name" value="SpoIIaa-like"/>
    <property type="match status" value="1"/>
</dbReference>
<gene>
    <name evidence="2" type="ORF">FHX44_117928</name>
</gene>
<dbReference type="InterPro" id="IPR002645">
    <property type="entry name" value="STAS_dom"/>
</dbReference>
<dbReference type="OrthoDB" id="9857710at2"/>
<dbReference type="Pfam" id="PF01740">
    <property type="entry name" value="STAS"/>
    <property type="match status" value="1"/>
</dbReference>
<accession>A0A561T4E0</accession>
<dbReference type="CDD" id="cd07043">
    <property type="entry name" value="STAS_anti-anti-sigma_factors"/>
    <property type="match status" value="1"/>
</dbReference>
<name>A0A561T4E0_9PSEU</name>
<evidence type="ECO:0000313" key="3">
    <source>
        <dbReference type="Proteomes" id="UP000321261"/>
    </source>
</evidence>
<dbReference type="InterPro" id="IPR036513">
    <property type="entry name" value="STAS_dom_sf"/>
</dbReference>
<dbReference type="AlphaFoldDB" id="A0A561T4E0"/>
<dbReference type="RefSeq" id="WP_147260394.1">
    <property type="nucleotide sequence ID" value="NZ_VIWU01000001.1"/>
</dbReference>
<organism evidence="2 3">
    <name type="scientific">Pseudonocardia hierapolitana</name>
    <dbReference type="NCBI Taxonomy" id="1128676"/>
    <lineage>
        <taxon>Bacteria</taxon>
        <taxon>Bacillati</taxon>
        <taxon>Actinomycetota</taxon>
        <taxon>Actinomycetes</taxon>
        <taxon>Pseudonocardiales</taxon>
        <taxon>Pseudonocardiaceae</taxon>
        <taxon>Pseudonocardia</taxon>
    </lineage>
</organism>